<comment type="caution">
    <text evidence="10">The sequence shown here is derived from an EMBL/GenBank/DDBJ whole genome shotgun (WGS) entry which is preliminary data.</text>
</comment>
<name>A0ABP8GCV7_9SPHI</name>
<dbReference type="InterPro" id="IPR005467">
    <property type="entry name" value="His_kinase_dom"/>
</dbReference>
<dbReference type="EMBL" id="BAABFT010000005">
    <property type="protein sequence ID" value="GAA4322023.1"/>
    <property type="molecule type" value="Genomic_DNA"/>
</dbReference>
<evidence type="ECO:0000256" key="6">
    <source>
        <dbReference type="ARBA" id="ARBA00022777"/>
    </source>
</evidence>
<dbReference type="SUPFAM" id="SSF55874">
    <property type="entry name" value="ATPase domain of HSP90 chaperone/DNA topoisomerase II/histidine kinase"/>
    <property type="match status" value="1"/>
</dbReference>
<dbReference type="Pfam" id="PF00512">
    <property type="entry name" value="HisKA"/>
    <property type="match status" value="1"/>
</dbReference>
<evidence type="ECO:0000256" key="8">
    <source>
        <dbReference type="SAM" id="Phobius"/>
    </source>
</evidence>
<evidence type="ECO:0000259" key="9">
    <source>
        <dbReference type="PROSITE" id="PS50109"/>
    </source>
</evidence>
<feature type="transmembrane region" description="Helical" evidence="8">
    <location>
        <begin position="7"/>
        <end position="27"/>
    </location>
</feature>
<evidence type="ECO:0000256" key="3">
    <source>
        <dbReference type="ARBA" id="ARBA00022553"/>
    </source>
</evidence>
<dbReference type="InterPro" id="IPR036890">
    <property type="entry name" value="HATPase_C_sf"/>
</dbReference>
<keyword evidence="7 8" id="KW-1133">Transmembrane helix</keyword>
<dbReference type="InterPro" id="IPR003594">
    <property type="entry name" value="HATPase_dom"/>
</dbReference>
<dbReference type="InterPro" id="IPR050428">
    <property type="entry name" value="TCS_sensor_his_kinase"/>
</dbReference>
<dbReference type="InterPro" id="IPR003661">
    <property type="entry name" value="HisK_dim/P_dom"/>
</dbReference>
<dbReference type="Gene3D" id="3.30.565.10">
    <property type="entry name" value="Histidine kinase-like ATPase, C-terminal domain"/>
    <property type="match status" value="1"/>
</dbReference>
<dbReference type="SMART" id="SM00387">
    <property type="entry name" value="HATPase_c"/>
    <property type="match status" value="1"/>
</dbReference>
<feature type="domain" description="Histidine kinase" evidence="9">
    <location>
        <begin position="216"/>
        <end position="393"/>
    </location>
</feature>
<evidence type="ECO:0000256" key="5">
    <source>
        <dbReference type="ARBA" id="ARBA00022692"/>
    </source>
</evidence>
<evidence type="ECO:0000256" key="2">
    <source>
        <dbReference type="ARBA" id="ARBA00012438"/>
    </source>
</evidence>
<keyword evidence="3" id="KW-0597">Phosphoprotein</keyword>
<protein>
    <recommendedName>
        <fullName evidence="2">histidine kinase</fullName>
        <ecNumber evidence="2">2.7.13.3</ecNumber>
    </recommendedName>
</protein>
<reference evidence="11" key="1">
    <citation type="journal article" date="2019" name="Int. J. Syst. Evol. Microbiol.">
        <title>The Global Catalogue of Microorganisms (GCM) 10K type strain sequencing project: providing services to taxonomists for standard genome sequencing and annotation.</title>
        <authorList>
            <consortium name="The Broad Institute Genomics Platform"/>
            <consortium name="The Broad Institute Genome Sequencing Center for Infectious Disease"/>
            <person name="Wu L."/>
            <person name="Ma J."/>
        </authorList>
    </citation>
    <scope>NUCLEOTIDE SEQUENCE [LARGE SCALE GENOMIC DNA]</scope>
    <source>
        <strain evidence="11">JCM 17705</strain>
    </source>
</reference>
<dbReference type="PANTHER" id="PTHR45436:SF5">
    <property type="entry name" value="SENSOR HISTIDINE KINASE TRCS"/>
    <property type="match status" value="1"/>
</dbReference>
<proteinExistence type="predicted"/>
<dbReference type="GO" id="GO:0016301">
    <property type="term" value="F:kinase activity"/>
    <property type="evidence" value="ECO:0007669"/>
    <property type="project" value="UniProtKB-KW"/>
</dbReference>
<evidence type="ECO:0000256" key="7">
    <source>
        <dbReference type="ARBA" id="ARBA00022989"/>
    </source>
</evidence>
<comment type="catalytic activity">
    <reaction evidence="1">
        <text>ATP + protein L-histidine = ADP + protein N-phospho-L-histidine.</text>
        <dbReference type="EC" id="2.7.13.3"/>
    </reaction>
</comment>
<dbReference type="Gene3D" id="1.10.287.130">
    <property type="match status" value="1"/>
</dbReference>
<dbReference type="RefSeq" id="WP_345211126.1">
    <property type="nucleotide sequence ID" value="NZ_BAABFT010000005.1"/>
</dbReference>
<keyword evidence="4" id="KW-0808">Transferase</keyword>
<dbReference type="Proteomes" id="UP001500582">
    <property type="component" value="Unassembled WGS sequence"/>
</dbReference>
<dbReference type="CDD" id="cd00082">
    <property type="entry name" value="HisKA"/>
    <property type="match status" value="1"/>
</dbReference>
<evidence type="ECO:0000313" key="10">
    <source>
        <dbReference type="EMBL" id="GAA4322023.1"/>
    </source>
</evidence>
<keyword evidence="8" id="KW-0472">Membrane</keyword>
<accession>A0ABP8GCV7</accession>
<dbReference type="EC" id="2.7.13.3" evidence="2"/>
<evidence type="ECO:0000313" key="11">
    <source>
        <dbReference type="Proteomes" id="UP001500582"/>
    </source>
</evidence>
<keyword evidence="6 10" id="KW-0418">Kinase</keyword>
<sequence>MKLVDKLTLWLVGVVFLVTPISMVISYHSIKDKINESEVGRLQEINDKVATQLRAGIPPHRYMLDRPIDIKKIGSLPATKMVSATRAVYNKDLKRDECRLDVTSYYRINNTAYSIATYNYITRGEQIIAGMMRALFWKMVLITVFVAVSGRLISRYVLSSFQQTLKTIQNFNLRQREKIEFPATTTTEFKELNFFLKKMTDKAIEDYSRVKEFSENASHEVQTPLAIIRSKLELLAETGISENQSVLIEDMQNAIDKLAKINRSLLLLTKLDNLEFETNENIRFCKITNSVISSFDHWIQLKNIAVNTNVDKNISLQIHPVLAEILVTNLLSNAIRYNVEDGHIDVCLTAQSLTVKNTGLPPDADPELYFRRFKKSSHSADSIGLGLAIVKQICTVNKFNVSYTYCDGYHVLQVSFSDHQVFTDCPLPGEDLNFEKNIALV</sequence>
<dbReference type="Pfam" id="PF02518">
    <property type="entry name" value="HATPase_c"/>
    <property type="match status" value="1"/>
</dbReference>
<dbReference type="SUPFAM" id="SSF47384">
    <property type="entry name" value="Homodimeric domain of signal transducing histidine kinase"/>
    <property type="match status" value="1"/>
</dbReference>
<dbReference type="PANTHER" id="PTHR45436">
    <property type="entry name" value="SENSOR HISTIDINE KINASE YKOH"/>
    <property type="match status" value="1"/>
</dbReference>
<dbReference type="SMART" id="SM00388">
    <property type="entry name" value="HisKA"/>
    <property type="match status" value="1"/>
</dbReference>
<keyword evidence="11" id="KW-1185">Reference proteome</keyword>
<dbReference type="PROSITE" id="PS50109">
    <property type="entry name" value="HIS_KIN"/>
    <property type="match status" value="1"/>
</dbReference>
<organism evidence="10 11">
    <name type="scientific">Mucilaginibacter gynuensis</name>
    <dbReference type="NCBI Taxonomy" id="1302236"/>
    <lineage>
        <taxon>Bacteria</taxon>
        <taxon>Pseudomonadati</taxon>
        <taxon>Bacteroidota</taxon>
        <taxon>Sphingobacteriia</taxon>
        <taxon>Sphingobacteriales</taxon>
        <taxon>Sphingobacteriaceae</taxon>
        <taxon>Mucilaginibacter</taxon>
    </lineage>
</organism>
<evidence type="ECO:0000256" key="4">
    <source>
        <dbReference type="ARBA" id="ARBA00022679"/>
    </source>
</evidence>
<keyword evidence="5 8" id="KW-0812">Transmembrane</keyword>
<gene>
    <name evidence="10" type="ORF">GCM10023149_22090</name>
</gene>
<evidence type="ECO:0000256" key="1">
    <source>
        <dbReference type="ARBA" id="ARBA00000085"/>
    </source>
</evidence>
<dbReference type="InterPro" id="IPR036097">
    <property type="entry name" value="HisK_dim/P_sf"/>
</dbReference>